<proteinExistence type="predicted"/>
<dbReference type="EMBL" id="MZ420154">
    <property type="protein sequence ID" value="QYA18394.1"/>
    <property type="molecule type" value="Genomic_DNA"/>
</dbReference>
<name>A0A8F8KQL9_9VIRU</name>
<evidence type="ECO:0000313" key="1">
    <source>
        <dbReference type="EMBL" id="QYA18394.1"/>
    </source>
</evidence>
<reference evidence="1" key="1">
    <citation type="submission" date="2021-06" db="EMBL/GenBank/DDBJ databases">
        <authorList>
            <person name="Rolland C."/>
        </authorList>
    </citation>
    <scope>NUCLEOTIDE SEQUENCE</scope>
    <source>
        <strain evidence="1">347.936635</strain>
    </source>
</reference>
<gene>
    <name evidence="1" type="ORF">KOM_12_124</name>
</gene>
<organism evidence="1">
    <name type="scientific">Clandestinovirus</name>
    <dbReference type="NCBI Taxonomy" id="2831644"/>
    <lineage>
        <taxon>Viruses</taxon>
    </lineage>
</organism>
<sequence>MNQYFEVLCSESPNRIMHCIDYAYGEKDRVSRHYNAMFPEAVRLTPLDMIDHRGDPIGDFSDLPTYLKYHPSQSSKYILIAAKNVMEAKQVKPNSELILVNIKNLSVNDTLTQTSDALAHLRLEVALLENRLRSTVTPIVARTTCAGKRDALRPMCMQCKQPVADYWEHYDEGGYWRCK</sequence>
<accession>A0A8F8KQL9</accession>
<protein>
    <submittedName>
        <fullName evidence="1">Uncharacterized protein</fullName>
    </submittedName>
</protein>